<gene>
    <name evidence="3" type="primary">rpsP</name>
    <name evidence="5" type="ORF">SAMN05444359_13831</name>
</gene>
<dbReference type="RefSeq" id="WP_090173133.1">
    <property type="nucleotide sequence ID" value="NZ_FOFB01000038.1"/>
</dbReference>
<keyword evidence="6" id="KW-1185">Reference proteome</keyword>
<dbReference type="STRING" id="478744.SAMN05444359_13831"/>
<protein>
    <recommendedName>
        <fullName evidence="3">Small ribosomal subunit protein bS16</fullName>
    </recommendedName>
</protein>
<dbReference type="SUPFAM" id="SSF54565">
    <property type="entry name" value="Ribosomal protein S16"/>
    <property type="match status" value="1"/>
</dbReference>
<evidence type="ECO:0000256" key="4">
    <source>
        <dbReference type="SAM" id="MobiDB-lite"/>
    </source>
</evidence>
<dbReference type="InterPro" id="IPR023803">
    <property type="entry name" value="Ribosomal_bS16_dom_sf"/>
</dbReference>
<dbReference type="PANTHER" id="PTHR12919">
    <property type="entry name" value="30S RIBOSOMAL PROTEIN S16"/>
    <property type="match status" value="1"/>
</dbReference>
<evidence type="ECO:0000256" key="3">
    <source>
        <dbReference type="HAMAP-Rule" id="MF_00385"/>
    </source>
</evidence>
<dbReference type="GO" id="GO:0006412">
    <property type="term" value="P:translation"/>
    <property type="evidence" value="ECO:0007669"/>
    <property type="project" value="UniProtKB-UniRule"/>
</dbReference>
<comment type="similarity">
    <text evidence="3">Belongs to the bacterial ribosomal protein bS16 family.</text>
</comment>
<dbReference type="Pfam" id="PF00886">
    <property type="entry name" value="Ribosomal_S16"/>
    <property type="match status" value="1"/>
</dbReference>
<feature type="compositionally biased region" description="Low complexity" evidence="4">
    <location>
        <begin position="190"/>
        <end position="213"/>
    </location>
</feature>
<dbReference type="InterPro" id="IPR000307">
    <property type="entry name" value="Ribosomal_bS16"/>
</dbReference>
<reference evidence="6" key="1">
    <citation type="submission" date="2016-10" db="EMBL/GenBank/DDBJ databases">
        <authorList>
            <person name="Varghese N."/>
            <person name="Submissions S."/>
        </authorList>
    </citation>
    <scope>NUCLEOTIDE SEQUENCE [LARGE SCALE GENOMIC DNA]</scope>
    <source>
        <strain evidence="6">DSM 24740</strain>
    </source>
</reference>
<dbReference type="Proteomes" id="UP000199021">
    <property type="component" value="Unassembled WGS sequence"/>
</dbReference>
<keyword evidence="1 3" id="KW-0689">Ribosomal protein</keyword>
<evidence type="ECO:0000313" key="5">
    <source>
        <dbReference type="EMBL" id="SER37451.1"/>
    </source>
</evidence>
<evidence type="ECO:0000313" key="6">
    <source>
        <dbReference type="Proteomes" id="UP000199021"/>
    </source>
</evidence>
<dbReference type="HAMAP" id="MF_00385">
    <property type="entry name" value="Ribosomal_bS16"/>
    <property type="match status" value="1"/>
</dbReference>
<dbReference type="InParanoid" id="A0A1H9NNI3"/>
<dbReference type="GO" id="GO:0005737">
    <property type="term" value="C:cytoplasm"/>
    <property type="evidence" value="ECO:0007669"/>
    <property type="project" value="UniProtKB-ARBA"/>
</dbReference>
<dbReference type="AlphaFoldDB" id="A0A1H9NNI3"/>
<dbReference type="EMBL" id="FOFB01000038">
    <property type="protein sequence ID" value="SER37451.1"/>
    <property type="molecule type" value="Genomic_DNA"/>
</dbReference>
<dbReference type="Gene3D" id="3.30.1320.10">
    <property type="match status" value="1"/>
</dbReference>
<keyword evidence="2 3" id="KW-0687">Ribonucleoprotein</keyword>
<dbReference type="GO" id="GO:0015935">
    <property type="term" value="C:small ribosomal subunit"/>
    <property type="evidence" value="ECO:0007669"/>
    <property type="project" value="TreeGrafter"/>
</dbReference>
<name>A0A1H9NNI3_9BACT</name>
<organism evidence="5 6">
    <name type="scientific">Neolewinella agarilytica</name>
    <dbReference type="NCBI Taxonomy" id="478744"/>
    <lineage>
        <taxon>Bacteria</taxon>
        <taxon>Pseudomonadati</taxon>
        <taxon>Bacteroidota</taxon>
        <taxon>Saprospiria</taxon>
        <taxon>Saprospirales</taxon>
        <taxon>Lewinellaceae</taxon>
        <taxon>Neolewinella</taxon>
    </lineage>
</organism>
<dbReference type="GO" id="GO:0003735">
    <property type="term" value="F:structural constituent of ribosome"/>
    <property type="evidence" value="ECO:0007669"/>
    <property type="project" value="InterPro"/>
</dbReference>
<dbReference type="NCBIfam" id="TIGR00002">
    <property type="entry name" value="S16"/>
    <property type="match status" value="1"/>
</dbReference>
<dbReference type="OrthoDB" id="9807878at2"/>
<sequence>MPVRLRLQRHGRRKRPFYHIVAADARAPRDGKFIEKLGTYNPMTKPATIDLDRMAAYKWIMKGAQPSDTVRAILRFKGVMYYKHLMRGVTKGALTQEQASEKWSAWIEAKEGSVEARRQEEAQRIANFHVAVSGTAPEIKEPEPEPVVEEAAAEAAPEAAAEAAPEAAAEVVEEAAAAVEEVPEAAAEVAGEAVAEAEAAEAAGDALEAASEATPDGASDVVKDA</sequence>
<dbReference type="PANTHER" id="PTHR12919:SF20">
    <property type="entry name" value="SMALL RIBOSOMAL SUBUNIT PROTEIN BS16M"/>
    <property type="match status" value="1"/>
</dbReference>
<evidence type="ECO:0000256" key="1">
    <source>
        <dbReference type="ARBA" id="ARBA00022980"/>
    </source>
</evidence>
<feature type="region of interest" description="Disordered" evidence="4">
    <location>
        <begin position="190"/>
        <end position="225"/>
    </location>
</feature>
<evidence type="ECO:0000256" key="2">
    <source>
        <dbReference type="ARBA" id="ARBA00023274"/>
    </source>
</evidence>
<proteinExistence type="inferred from homology"/>
<accession>A0A1H9NNI3</accession>